<dbReference type="InterPro" id="IPR047121">
    <property type="entry name" value="YjiB-like"/>
</dbReference>
<dbReference type="PANTHER" id="PTHR36448">
    <property type="entry name" value="BLR7373 PROTEIN"/>
    <property type="match status" value="1"/>
</dbReference>
<dbReference type="AlphaFoldDB" id="A0A8H4IRU7"/>
<name>A0A8H4IRU7_9PEZI</name>
<dbReference type="PANTHER" id="PTHR36448:SF3">
    <property type="entry name" value="CUPIN TYPE-2 DOMAIN-CONTAINING PROTEIN"/>
    <property type="match status" value="1"/>
</dbReference>
<dbReference type="InterPro" id="IPR011051">
    <property type="entry name" value="RmlC_Cupin_sf"/>
</dbReference>
<reference evidence="1" key="1">
    <citation type="submission" date="2020-04" db="EMBL/GenBank/DDBJ databases">
        <title>Genome Assembly and Annotation of Botryosphaeria dothidea sdau 11-99, a Latent Pathogen of Apple Fruit Ring Rot in China.</title>
        <authorList>
            <person name="Yu C."/>
            <person name="Diao Y."/>
            <person name="Lu Q."/>
            <person name="Zhao J."/>
            <person name="Cui S."/>
            <person name="Peng C."/>
            <person name="He B."/>
            <person name="Liu H."/>
        </authorList>
    </citation>
    <scope>NUCLEOTIDE SEQUENCE [LARGE SCALE GENOMIC DNA]</scope>
    <source>
        <strain evidence="1">Sdau11-99</strain>
    </source>
</reference>
<proteinExistence type="predicted"/>
<protein>
    <submittedName>
        <fullName evidence="1">Cupin domain-containing protein</fullName>
    </submittedName>
</protein>
<dbReference type="SUPFAM" id="SSF51182">
    <property type="entry name" value="RmlC-like cupins"/>
    <property type="match status" value="1"/>
</dbReference>
<evidence type="ECO:0000313" key="2">
    <source>
        <dbReference type="Proteomes" id="UP000572817"/>
    </source>
</evidence>
<dbReference type="EMBL" id="WWBZ02000040">
    <property type="protein sequence ID" value="KAF4305242.1"/>
    <property type="molecule type" value="Genomic_DNA"/>
</dbReference>
<comment type="caution">
    <text evidence="1">The sequence shown here is derived from an EMBL/GenBank/DDBJ whole genome shotgun (WGS) entry which is preliminary data.</text>
</comment>
<dbReference type="OrthoDB" id="2589563at2759"/>
<evidence type="ECO:0000313" key="1">
    <source>
        <dbReference type="EMBL" id="KAF4305242.1"/>
    </source>
</evidence>
<accession>A0A8H4IRU7</accession>
<organism evidence="1 2">
    <name type="scientific">Botryosphaeria dothidea</name>
    <dbReference type="NCBI Taxonomy" id="55169"/>
    <lineage>
        <taxon>Eukaryota</taxon>
        <taxon>Fungi</taxon>
        <taxon>Dikarya</taxon>
        <taxon>Ascomycota</taxon>
        <taxon>Pezizomycotina</taxon>
        <taxon>Dothideomycetes</taxon>
        <taxon>Dothideomycetes incertae sedis</taxon>
        <taxon>Botryosphaeriales</taxon>
        <taxon>Botryosphaeriaceae</taxon>
        <taxon>Botryosphaeria</taxon>
    </lineage>
</organism>
<keyword evidence="2" id="KW-1185">Reference proteome</keyword>
<sequence length="155" mass="16667">MSPKVSLAPLSSLRVSKHQIPAHSLVPNTSIQHKPLLIYHSAFEPSTAATPCTARIISTALPTKVLCISGGRAKLCFGGEDNDGRVEPVVEKGDVVIVPAESATGCWRTRVGGFEMVGSYPTGFSWDMCYGKKGEENKVKGIEKLAWFGQGSHLR</sequence>
<dbReference type="Proteomes" id="UP000572817">
    <property type="component" value="Unassembled WGS sequence"/>
</dbReference>
<gene>
    <name evidence="1" type="ORF">GTA08_BOTSDO06361</name>
</gene>